<name>A0A2M9Y6E9_9LEPT</name>
<dbReference type="PROSITE" id="PS50088">
    <property type="entry name" value="ANK_REPEAT"/>
    <property type="match status" value="1"/>
</dbReference>
<dbReference type="InterPro" id="IPR002110">
    <property type="entry name" value="Ankyrin_rpt"/>
</dbReference>
<dbReference type="SMART" id="SM00248">
    <property type="entry name" value="ANK"/>
    <property type="match status" value="2"/>
</dbReference>
<dbReference type="InterPro" id="IPR036770">
    <property type="entry name" value="Ankyrin_rpt-contain_sf"/>
</dbReference>
<dbReference type="EMBL" id="RQFP01000001">
    <property type="protein sequence ID" value="TGK95881.1"/>
    <property type="molecule type" value="Genomic_DNA"/>
</dbReference>
<dbReference type="PROSITE" id="PS50297">
    <property type="entry name" value="ANK_REP_REGION"/>
    <property type="match status" value="1"/>
</dbReference>
<sequence length="244" mass="27602">MLKNMVKFLLILLFLSSGCTLQKKSKTIQVELLTNAADLGNIEILKNELRLDPDIIDMKNEFGFTALMVAAQTGNLEIAKELIQRKANLNLVSNNNLNSLLYAALYGHKDILNLLIENNAIDNLKVNERNALSLYTYLYETDSDSTNDNYEDYVIADTPPIPVIEINVKKFHPEVGKWPRTNKVVVLYVEINEKGILKSAKVVSGSDPIYNNPALEIIKRIRFLPAYNNGVAVKARYRFPILFD</sequence>
<dbReference type="GO" id="GO:0055085">
    <property type="term" value="P:transmembrane transport"/>
    <property type="evidence" value="ECO:0007669"/>
    <property type="project" value="InterPro"/>
</dbReference>
<dbReference type="OrthoDB" id="5622506at2"/>
<dbReference type="InterPro" id="IPR037682">
    <property type="entry name" value="TonB_C"/>
</dbReference>
<dbReference type="SUPFAM" id="SSF48403">
    <property type="entry name" value="Ankyrin repeat"/>
    <property type="match status" value="1"/>
</dbReference>
<gene>
    <name evidence="7" type="ORF">EHQ30_04430</name>
</gene>
<keyword evidence="5" id="KW-0040">ANK repeat</keyword>
<evidence type="ECO:0000256" key="1">
    <source>
        <dbReference type="ARBA" id="ARBA00004167"/>
    </source>
</evidence>
<dbReference type="NCBIfam" id="TIGR01352">
    <property type="entry name" value="tonB_Cterm"/>
    <property type="match status" value="1"/>
</dbReference>
<comment type="subcellular location">
    <subcellularLocation>
        <location evidence="1">Membrane</location>
        <topology evidence="1">Single-pass membrane protein</topology>
    </subcellularLocation>
</comment>
<keyword evidence="3" id="KW-1133">Transmembrane helix</keyword>
<organism evidence="7 8">
    <name type="scientific">Leptospira brenneri</name>
    <dbReference type="NCBI Taxonomy" id="2023182"/>
    <lineage>
        <taxon>Bacteria</taxon>
        <taxon>Pseudomonadati</taxon>
        <taxon>Spirochaetota</taxon>
        <taxon>Spirochaetia</taxon>
        <taxon>Leptospirales</taxon>
        <taxon>Leptospiraceae</taxon>
        <taxon>Leptospira</taxon>
    </lineage>
</organism>
<keyword evidence="4" id="KW-0472">Membrane</keyword>
<dbReference type="SUPFAM" id="SSF74653">
    <property type="entry name" value="TolA/TonB C-terminal domain"/>
    <property type="match status" value="1"/>
</dbReference>
<evidence type="ECO:0000256" key="4">
    <source>
        <dbReference type="ARBA" id="ARBA00023136"/>
    </source>
</evidence>
<evidence type="ECO:0000313" key="7">
    <source>
        <dbReference type="EMBL" id="TGK95881.1"/>
    </source>
</evidence>
<feature type="repeat" description="ANK" evidence="5">
    <location>
        <begin position="62"/>
        <end position="94"/>
    </location>
</feature>
<dbReference type="AlphaFoldDB" id="A0A2M9Y6E9"/>
<evidence type="ECO:0000256" key="2">
    <source>
        <dbReference type="ARBA" id="ARBA00022692"/>
    </source>
</evidence>
<dbReference type="PROSITE" id="PS51257">
    <property type="entry name" value="PROKAR_LIPOPROTEIN"/>
    <property type="match status" value="1"/>
</dbReference>
<keyword evidence="2" id="KW-0812">Transmembrane</keyword>
<comment type="caution">
    <text evidence="7">The sequence shown here is derived from an EMBL/GenBank/DDBJ whole genome shotgun (WGS) entry which is preliminary data.</text>
</comment>
<dbReference type="PANTHER" id="PTHR24121:SF32">
    <property type="entry name" value="DEATH DOMAIN-CONTAINING PROTEIN"/>
    <property type="match status" value="1"/>
</dbReference>
<dbReference type="Gene3D" id="3.30.1150.10">
    <property type="match status" value="1"/>
</dbReference>
<reference evidence="7" key="1">
    <citation type="journal article" date="2019" name="PLoS Negl. Trop. Dis.">
        <title>Revisiting the worldwide diversity of Leptospira species in the environment.</title>
        <authorList>
            <person name="Vincent A.T."/>
            <person name="Schiettekatte O."/>
            <person name="Bourhy P."/>
            <person name="Veyrier F.J."/>
            <person name="Picardeau M."/>
        </authorList>
    </citation>
    <scope>NUCLEOTIDE SEQUENCE [LARGE SCALE GENOMIC DNA]</scope>
    <source>
        <strain evidence="7">201800277</strain>
    </source>
</reference>
<feature type="domain" description="TonB C-terminal" evidence="6">
    <location>
        <begin position="184"/>
        <end position="243"/>
    </location>
</feature>
<dbReference type="Pfam" id="PF12796">
    <property type="entry name" value="Ank_2"/>
    <property type="match status" value="1"/>
</dbReference>
<evidence type="ECO:0000313" key="8">
    <source>
        <dbReference type="Proteomes" id="UP000297891"/>
    </source>
</evidence>
<dbReference type="Gene3D" id="1.25.40.20">
    <property type="entry name" value="Ankyrin repeat-containing domain"/>
    <property type="match status" value="1"/>
</dbReference>
<dbReference type="Pfam" id="PF03544">
    <property type="entry name" value="TonB_C"/>
    <property type="match status" value="1"/>
</dbReference>
<dbReference type="PANTHER" id="PTHR24121">
    <property type="entry name" value="NO MECHANORECEPTOR POTENTIAL C, ISOFORM D-RELATED"/>
    <property type="match status" value="1"/>
</dbReference>
<evidence type="ECO:0000259" key="6">
    <source>
        <dbReference type="Pfam" id="PF03544"/>
    </source>
</evidence>
<protein>
    <submittedName>
        <fullName evidence="7">TonB family protein</fullName>
    </submittedName>
</protein>
<keyword evidence="8" id="KW-1185">Reference proteome</keyword>
<dbReference type="Proteomes" id="UP000297891">
    <property type="component" value="Unassembled WGS sequence"/>
</dbReference>
<evidence type="ECO:0000256" key="3">
    <source>
        <dbReference type="ARBA" id="ARBA00022989"/>
    </source>
</evidence>
<evidence type="ECO:0000256" key="5">
    <source>
        <dbReference type="PROSITE-ProRule" id="PRU00023"/>
    </source>
</evidence>
<proteinExistence type="predicted"/>
<accession>A0A2M9Y6E9</accession>
<dbReference type="InterPro" id="IPR006260">
    <property type="entry name" value="TonB/TolA_C"/>
</dbReference>
<dbReference type="GO" id="GO:0016020">
    <property type="term" value="C:membrane"/>
    <property type="evidence" value="ECO:0007669"/>
    <property type="project" value="UniProtKB-SubCell"/>
</dbReference>